<dbReference type="GO" id="GO:0004386">
    <property type="term" value="F:helicase activity"/>
    <property type="evidence" value="ECO:0007669"/>
    <property type="project" value="UniProtKB-KW"/>
</dbReference>
<dbReference type="Ensembl" id="ENSCCRT00010088892.1">
    <property type="protein sequence ID" value="ENSCCRP00010080113.1"/>
    <property type="gene ID" value="ENSCCRG00010035027.1"/>
</dbReference>
<dbReference type="Proteomes" id="UP000694427">
    <property type="component" value="Unplaced"/>
</dbReference>
<keyword evidence="1" id="KW-0547">Nucleotide-binding</keyword>
<dbReference type="PANTHER" id="PTHR45629:SF7">
    <property type="entry name" value="DNA EXCISION REPAIR PROTEIN ERCC-6-RELATED"/>
    <property type="match status" value="1"/>
</dbReference>
<dbReference type="InterPro" id="IPR038718">
    <property type="entry name" value="SNF2-like_sf"/>
</dbReference>
<sequence>MYSAHQNDFCAGDSKFTKRQDARTSLPQFEDERPLFHSNQTPPGPSEPFLLSGNDVKVPYTINRYLRDYQREGIQFIYHNYAKSRGCILGDDMGLGKTVQVCKSACYNV</sequence>
<evidence type="ECO:0000313" key="5">
    <source>
        <dbReference type="Proteomes" id="UP000694427"/>
    </source>
</evidence>
<evidence type="ECO:0000259" key="3">
    <source>
        <dbReference type="Pfam" id="PF00176"/>
    </source>
</evidence>
<evidence type="ECO:0000256" key="2">
    <source>
        <dbReference type="SAM" id="MobiDB-lite"/>
    </source>
</evidence>
<name>A0A8C1MPZ0_CYPCA</name>
<dbReference type="InterPro" id="IPR027417">
    <property type="entry name" value="P-loop_NTPase"/>
</dbReference>
<dbReference type="GO" id="GO:0005524">
    <property type="term" value="F:ATP binding"/>
    <property type="evidence" value="ECO:0007669"/>
    <property type="project" value="InterPro"/>
</dbReference>
<proteinExistence type="predicted"/>
<dbReference type="SUPFAM" id="SSF52540">
    <property type="entry name" value="P-loop containing nucleoside triphosphate hydrolases"/>
    <property type="match status" value="1"/>
</dbReference>
<reference evidence="4" key="2">
    <citation type="submission" date="2025-09" db="UniProtKB">
        <authorList>
            <consortium name="Ensembl"/>
        </authorList>
    </citation>
    <scope>IDENTIFICATION</scope>
</reference>
<keyword evidence="1" id="KW-0378">Hydrolase</keyword>
<keyword evidence="1" id="KW-0067">ATP-binding</keyword>
<protein>
    <recommendedName>
        <fullName evidence="3">SNF2 N-terminal domain-containing protein</fullName>
    </recommendedName>
</protein>
<dbReference type="Gene3D" id="3.40.50.10810">
    <property type="entry name" value="Tandem AAA-ATPase domain"/>
    <property type="match status" value="1"/>
</dbReference>
<keyword evidence="5" id="KW-1185">Reference proteome</keyword>
<dbReference type="InterPro" id="IPR000330">
    <property type="entry name" value="SNF2_N"/>
</dbReference>
<dbReference type="AlphaFoldDB" id="A0A8C1MPZ0"/>
<evidence type="ECO:0000256" key="1">
    <source>
        <dbReference type="ARBA" id="ARBA00022806"/>
    </source>
</evidence>
<dbReference type="Pfam" id="PF00176">
    <property type="entry name" value="SNF2-rel_dom"/>
    <property type="match status" value="1"/>
</dbReference>
<reference evidence="4" key="1">
    <citation type="submission" date="2025-08" db="UniProtKB">
        <authorList>
            <consortium name="Ensembl"/>
        </authorList>
    </citation>
    <scope>IDENTIFICATION</scope>
</reference>
<keyword evidence="1" id="KW-0347">Helicase</keyword>
<dbReference type="InterPro" id="IPR050496">
    <property type="entry name" value="SNF2_RAD54_helicase_repair"/>
</dbReference>
<evidence type="ECO:0000313" key="4">
    <source>
        <dbReference type="Ensembl" id="ENSCCRP00010080113.1"/>
    </source>
</evidence>
<feature type="region of interest" description="Disordered" evidence="2">
    <location>
        <begin position="15"/>
        <end position="52"/>
    </location>
</feature>
<feature type="domain" description="SNF2 N-terminal" evidence="3">
    <location>
        <begin position="69"/>
        <end position="101"/>
    </location>
</feature>
<dbReference type="PANTHER" id="PTHR45629">
    <property type="entry name" value="SNF2/RAD54 FAMILY MEMBER"/>
    <property type="match status" value="1"/>
</dbReference>
<organism evidence="4 5">
    <name type="scientific">Cyprinus carpio</name>
    <name type="common">Common carp</name>
    <dbReference type="NCBI Taxonomy" id="7962"/>
    <lineage>
        <taxon>Eukaryota</taxon>
        <taxon>Metazoa</taxon>
        <taxon>Chordata</taxon>
        <taxon>Craniata</taxon>
        <taxon>Vertebrata</taxon>
        <taxon>Euteleostomi</taxon>
        <taxon>Actinopterygii</taxon>
        <taxon>Neopterygii</taxon>
        <taxon>Teleostei</taxon>
        <taxon>Ostariophysi</taxon>
        <taxon>Cypriniformes</taxon>
        <taxon>Cyprinidae</taxon>
        <taxon>Cyprininae</taxon>
        <taxon>Cyprinus</taxon>
    </lineage>
</organism>
<accession>A0A8C1MPZ0</accession>